<dbReference type="EMBL" id="CP147407">
    <property type="protein sequence ID" value="WXB98304.1"/>
    <property type="molecule type" value="Genomic_DNA"/>
</dbReference>
<evidence type="ECO:0000313" key="3">
    <source>
        <dbReference type="Proteomes" id="UP001377337"/>
    </source>
</evidence>
<dbReference type="Gene3D" id="2.40.33.20">
    <property type="entry name" value="PK beta-barrel domain-like"/>
    <property type="match status" value="1"/>
</dbReference>
<dbReference type="InterPro" id="IPR011037">
    <property type="entry name" value="Pyrv_Knase-like_insert_dom_sf"/>
</dbReference>
<dbReference type="InterPro" id="IPR052353">
    <property type="entry name" value="Benzoxazolinone_Detox_Enz"/>
</dbReference>
<gene>
    <name evidence="2" type="ORF">WCV65_07480</name>
</gene>
<protein>
    <submittedName>
        <fullName evidence="2">MOSC domain-containing protein</fullName>
    </submittedName>
</protein>
<dbReference type="PANTHER" id="PTHR30212:SF2">
    <property type="entry name" value="PROTEIN YIIM"/>
    <property type="match status" value="1"/>
</dbReference>
<dbReference type="PROSITE" id="PS51340">
    <property type="entry name" value="MOSC"/>
    <property type="match status" value="1"/>
</dbReference>
<dbReference type="InterPro" id="IPR005302">
    <property type="entry name" value="MoCF_Sase_C"/>
</dbReference>
<keyword evidence="3" id="KW-1185">Reference proteome</keyword>
<dbReference type="RefSeq" id="WP_338781270.1">
    <property type="nucleotide sequence ID" value="NZ_CP147407.1"/>
</dbReference>
<dbReference type="Pfam" id="PF03473">
    <property type="entry name" value="MOSC"/>
    <property type="match status" value="1"/>
</dbReference>
<dbReference type="PANTHER" id="PTHR30212">
    <property type="entry name" value="PROTEIN YIIM"/>
    <property type="match status" value="1"/>
</dbReference>
<evidence type="ECO:0000259" key="1">
    <source>
        <dbReference type="PROSITE" id="PS51340"/>
    </source>
</evidence>
<dbReference type="Pfam" id="PF03475">
    <property type="entry name" value="YiiM_3-alpha"/>
    <property type="match status" value="1"/>
</dbReference>
<sequence>MKIEYLSKGKPKQLIDHKGKLFESGINKQMTNELEVSTGMITGDDVANHDFHGGRDRVLCVYPFEHYQNWKTEFGKTLIQPAFGENLTVAGLRENEICIGDQLQIGSVLAEVSQGRYPCVTINRHTGIDQLLARIIETGYTGYFLRILKPGTIRKQDSISIVNRTASVTVADIHHTFFHNRKDTDAIRKILQIQTLAEDWKKKFEKLLERT</sequence>
<name>A0ABZ2NKE2_9BACI</name>
<evidence type="ECO:0000313" key="2">
    <source>
        <dbReference type="EMBL" id="WXB98304.1"/>
    </source>
</evidence>
<feature type="domain" description="MOSC" evidence="1">
    <location>
        <begin position="28"/>
        <end position="162"/>
    </location>
</feature>
<dbReference type="SUPFAM" id="SSF50800">
    <property type="entry name" value="PK beta-barrel domain-like"/>
    <property type="match status" value="1"/>
</dbReference>
<dbReference type="InterPro" id="IPR005163">
    <property type="entry name" value="Tri_helical_YiiM-like"/>
</dbReference>
<reference evidence="2 3" key="1">
    <citation type="submission" date="2024-02" db="EMBL/GenBank/DDBJ databases">
        <title>Seven novel Bacillus-like species.</title>
        <authorList>
            <person name="Liu G."/>
        </authorList>
    </citation>
    <scope>NUCLEOTIDE SEQUENCE [LARGE SCALE GENOMIC DNA]</scope>
    <source>
        <strain evidence="2 3">FJAT-52054</strain>
    </source>
</reference>
<proteinExistence type="predicted"/>
<dbReference type="Proteomes" id="UP001377337">
    <property type="component" value="Chromosome"/>
</dbReference>
<accession>A0ABZ2NKE2</accession>
<organism evidence="2 3">
    <name type="scientific">Metabacillus sediminis</name>
    <dbReference type="NCBI Taxonomy" id="3117746"/>
    <lineage>
        <taxon>Bacteria</taxon>
        <taxon>Bacillati</taxon>
        <taxon>Bacillota</taxon>
        <taxon>Bacilli</taxon>
        <taxon>Bacillales</taxon>
        <taxon>Bacillaceae</taxon>
        <taxon>Metabacillus</taxon>
    </lineage>
</organism>